<organism evidence="5 6">
    <name type="scientific">Promicromonospora kroppenstedtii</name>
    <dbReference type="NCBI Taxonomy" id="440482"/>
    <lineage>
        <taxon>Bacteria</taxon>
        <taxon>Bacillati</taxon>
        <taxon>Actinomycetota</taxon>
        <taxon>Actinomycetes</taxon>
        <taxon>Micrococcales</taxon>
        <taxon>Promicromonosporaceae</taxon>
        <taxon>Promicromonospora</taxon>
    </lineage>
</organism>
<feature type="domain" description="HTH tetR-type" evidence="4">
    <location>
        <begin position="17"/>
        <end position="76"/>
    </location>
</feature>
<dbReference type="RefSeq" id="WP_142032247.1">
    <property type="nucleotide sequence ID" value="NZ_JBIRYI010000009.1"/>
</dbReference>
<keyword evidence="1 2" id="KW-0238">DNA-binding</keyword>
<dbReference type="InterPro" id="IPR050109">
    <property type="entry name" value="HTH-type_TetR-like_transc_reg"/>
</dbReference>
<accession>A0ABW7XLB7</accession>
<comment type="caution">
    <text evidence="5">The sequence shown here is derived from an EMBL/GenBank/DDBJ whole genome shotgun (WGS) entry which is preliminary data.</text>
</comment>
<dbReference type="Gene3D" id="1.10.357.10">
    <property type="entry name" value="Tetracycline Repressor, domain 2"/>
    <property type="match status" value="1"/>
</dbReference>
<evidence type="ECO:0000313" key="6">
    <source>
        <dbReference type="Proteomes" id="UP001611580"/>
    </source>
</evidence>
<feature type="DNA-binding region" description="H-T-H motif" evidence="2">
    <location>
        <begin position="39"/>
        <end position="58"/>
    </location>
</feature>
<evidence type="ECO:0000256" key="2">
    <source>
        <dbReference type="PROSITE-ProRule" id="PRU00335"/>
    </source>
</evidence>
<dbReference type="InterPro" id="IPR009057">
    <property type="entry name" value="Homeodomain-like_sf"/>
</dbReference>
<reference evidence="5 6" key="1">
    <citation type="submission" date="2024-10" db="EMBL/GenBank/DDBJ databases">
        <title>The Natural Products Discovery Center: Release of the First 8490 Sequenced Strains for Exploring Actinobacteria Biosynthetic Diversity.</title>
        <authorList>
            <person name="Kalkreuter E."/>
            <person name="Kautsar S.A."/>
            <person name="Yang D."/>
            <person name="Bader C.D."/>
            <person name="Teijaro C.N."/>
            <person name="Fluegel L."/>
            <person name="Davis C.M."/>
            <person name="Simpson J.R."/>
            <person name="Lauterbach L."/>
            <person name="Steele A.D."/>
            <person name="Gui C."/>
            <person name="Meng S."/>
            <person name="Li G."/>
            <person name="Viehrig K."/>
            <person name="Ye F."/>
            <person name="Su P."/>
            <person name="Kiefer A.F."/>
            <person name="Nichols A."/>
            <person name="Cepeda A.J."/>
            <person name="Yan W."/>
            <person name="Fan B."/>
            <person name="Jiang Y."/>
            <person name="Adhikari A."/>
            <person name="Zheng C.-J."/>
            <person name="Schuster L."/>
            <person name="Cowan T.M."/>
            <person name="Smanski M.J."/>
            <person name="Chevrette M.G."/>
            <person name="De Carvalho L.P.S."/>
            <person name="Shen B."/>
        </authorList>
    </citation>
    <scope>NUCLEOTIDE SEQUENCE [LARGE SCALE GENOMIC DNA]</scope>
    <source>
        <strain evidence="5 6">NPDC019481</strain>
    </source>
</reference>
<dbReference type="Pfam" id="PF19344">
    <property type="entry name" value="TetR_C_32"/>
    <property type="match status" value="1"/>
</dbReference>
<dbReference type="Pfam" id="PF00440">
    <property type="entry name" value="TetR_N"/>
    <property type="match status" value="1"/>
</dbReference>
<dbReference type="PANTHER" id="PTHR30055">
    <property type="entry name" value="HTH-TYPE TRANSCRIPTIONAL REGULATOR RUTR"/>
    <property type="match status" value="1"/>
</dbReference>
<name>A0ABW7XLB7_9MICO</name>
<feature type="region of interest" description="Disordered" evidence="3">
    <location>
        <begin position="124"/>
        <end position="150"/>
    </location>
</feature>
<evidence type="ECO:0000256" key="3">
    <source>
        <dbReference type="SAM" id="MobiDB-lite"/>
    </source>
</evidence>
<dbReference type="EMBL" id="JBIRYI010000009">
    <property type="protein sequence ID" value="MFI2488297.1"/>
    <property type="molecule type" value="Genomic_DNA"/>
</dbReference>
<dbReference type="InterPro" id="IPR045823">
    <property type="entry name" value="TetR_C_32"/>
</dbReference>
<protein>
    <submittedName>
        <fullName evidence="5">TetR/AcrR family transcriptional regulator</fullName>
    </submittedName>
</protein>
<evidence type="ECO:0000256" key="1">
    <source>
        <dbReference type="ARBA" id="ARBA00023125"/>
    </source>
</evidence>
<feature type="compositionally biased region" description="Low complexity" evidence="3">
    <location>
        <begin position="137"/>
        <end position="150"/>
    </location>
</feature>
<dbReference type="PANTHER" id="PTHR30055:SF226">
    <property type="entry name" value="HTH-TYPE TRANSCRIPTIONAL REGULATOR PKSA"/>
    <property type="match status" value="1"/>
</dbReference>
<dbReference type="PROSITE" id="PS50977">
    <property type="entry name" value="HTH_TETR_2"/>
    <property type="match status" value="1"/>
</dbReference>
<dbReference type="SUPFAM" id="SSF46689">
    <property type="entry name" value="Homeodomain-like"/>
    <property type="match status" value="1"/>
</dbReference>
<evidence type="ECO:0000313" key="5">
    <source>
        <dbReference type="EMBL" id="MFI2488297.1"/>
    </source>
</evidence>
<gene>
    <name evidence="5" type="ORF">ACH47X_15380</name>
</gene>
<evidence type="ECO:0000259" key="4">
    <source>
        <dbReference type="PROSITE" id="PS50977"/>
    </source>
</evidence>
<dbReference type="InterPro" id="IPR001647">
    <property type="entry name" value="HTH_TetR"/>
</dbReference>
<keyword evidence="6" id="KW-1185">Reference proteome</keyword>
<sequence length="244" mass="26309">MSIGVDGRSTRWDDHRTARRAELVRAARKAVHRLGPAVSMDEIAAAAGTSKSIVYRYFDDKAGLRLAVAETVVMQMHDALRAAAQQADNPEMALREMVRVYLEMIESSPNVYWFVTRTAIGGNEPAPVESGRRGRRAPAPAADDAAPTSPADLHPLGAYLDSVIELVAEPFARATDVPPADAAAWAAGAVGFVRGSGEWWLGHRNIESTPLTREQLTERVTLWLWTGPVGVLHQARPGAAPATA</sequence>
<dbReference type="Proteomes" id="UP001611580">
    <property type="component" value="Unassembled WGS sequence"/>
</dbReference>
<proteinExistence type="predicted"/>